<dbReference type="Pfam" id="PF00005">
    <property type="entry name" value="ABC_tran"/>
    <property type="match status" value="1"/>
</dbReference>
<feature type="domain" description="ABC transporter" evidence="3">
    <location>
        <begin position="6"/>
        <end position="230"/>
    </location>
</feature>
<dbReference type="PANTHER" id="PTHR43038:SF3">
    <property type="entry name" value="ABC TRANSPORTER G FAMILY MEMBER 20 ISOFORM X1"/>
    <property type="match status" value="1"/>
</dbReference>
<dbReference type="Gene3D" id="3.40.50.300">
    <property type="entry name" value="P-loop containing nucleotide triphosphate hydrolases"/>
    <property type="match status" value="1"/>
</dbReference>
<dbReference type="SUPFAM" id="SSF52540">
    <property type="entry name" value="P-loop containing nucleoside triphosphate hydrolases"/>
    <property type="match status" value="1"/>
</dbReference>
<comment type="caution">
    <text evidence="4">The sequence shown here is derived from an EMBL/GenBank/DDBJ whole genome shotgun (WGS) entry which is preliminary data.</text>
</comment>
<dbReference type="InterPro" id="IPR027417">
    <property type="entry name" value="P-loop_NTPase"/>
</dbReference>
<evidence type="ECO:0000313" key="5">
    <source>
        <dbReference type="Proteomes" id="UP000642993"/>
    </source>
</evidence>
<organism evidence="4 5">
    <name type="scientific">Lolliginicoccus lacisalsi</name>
    <dbReference type="NCBI Taxonomy" id="2742202"/>
    <lineage>
        <taxon>Bacteria</taxon>
        <taxon>Bacillati</taxon>
        <taxon>Actinomycetota</taxon>
        <taxon>Actinomycetes</taxon>
        <taxon>Mycobacteriales</taxon>
        <taxon>Hoyosellaceae</taxon>
        <taxon>Lolliginicoccus</taxon>
    </lineage>
</organism>
<name>A0A927JB75_9ACTN</name>
<keyword evidence="2 4" id="KW-0067">ATP-binding</keyword>
<dbReference type="PROSITE" id="PS00211">
    <property type="entry name" value="ABC_TRANSPORTER_1"/>
    <property type="match status" value="1"/>
</dbReference>
<dbReference type="AlphaFoldDB" id="A0A927JB75"/>
<gene>
    <name evidence="4" type="ORF">HT102_06165</name>
</gene>
<evidence type="ECO:0000256" key="2">
    <source>
        <dbReference type="ARBA" id="ARBA00022840"/>
    </source>
</evidence>
<dbReference type="SMART" id="SM00382">
    <property type="entry name" value="AAA"/>
    <property type="match status" value="1"/>
</dbReference>
<dbReference type="InterPro" id="IPR003593">
    <property type="entry name" value="AAA+_ATPase"/>
</dbReference>
<dbReference type="Proteomes" id="UP000642993">
    <property type="component" value="Unassembled WGS sequence"/>
</dbReference>
<accession>A0A927JB75</accession>
<dbReference type="RefSeq" id="WP_192038544.1">
    <property type="nucleotide sequence ID" value="NZ_JACYWE010000003.1"/>
</dbReference>
<evidence type="ECO:0000259" key="3">
    <source>
        <dbReference type="PROSITE" id="PS50893"/>
    </source>
</evidence>
<dbReference type="InterPro" id="IPR017871">
    <property type="entry name" value="ABC_transporter-like_CS"/>
</dbReference>
<keyword evidence="5" id="KW-1185">Reference proteome</keyword>
<reference evidence="4" key="1">
    <citation type="submission" date="2020-09" db="EMBL/GenBank/DDBJ databases">
        <title>Hoyosella lacisalsi sp. nov., a halotolerant actinobacterium isolated from soil of Lake Gudzhirganskoe.</title>
        <authorList>
            <person name="Yang Q."/>
            <person name="Guo P.Y."/>
            <person name="Liu S.W."/>
            <person name="Li F.N."/>
            <person name="Sun C.H."/>
        </authorList>
    </citation>
    <scope>NUCLEOTIDE SEQUENCE</scope>
    <source>
        <strain evidence="4">G463</strain>
    </source>
</reference>
<evidence type="ECO:0000313" key="4">
    <source>
        <dbReference type="EMBL" id="MBD8506066.1"/>
    </source>
</evidence>
<dbReference type="GO" id="GO:0016887">
    <property type="term" value="F:ATP hydrolysis activity"/>
    <property type="evidence" value="ECO:0007669"/>
    <property type="project" value="InterPro"/>
</dbReference>
<evidence type="ECO:0000256" key="1">
    <source>
        <dbReference type="ARBA" id="ARBA00022741"/>
    </source>
</evidence>
<dbReference type="InterPro" id="IPR003439">
    <property type="entry name" value="ABC_transporter-like_ATP-bd"/>
</dbReference>
<dbReference type="PANTHER" id="PTHR43038">
    <property type="entry name" value="ATP-BINDING CASSETTE, SUB-FAMILY H, MEMBER 1"/>
    <property type="match status" value="1"/>
</dbReference>
<protein>
    <submittedName>
        <fullName evidence="4">ABC transporter ATP-binding protein</fullName>
    </submittedName>
</protein>
<keyword evidence="1" id="KW-0547">Nucleotide-binding</keyword>
<dbReference type="EMBL" id="JACYWE010000003">
    <property type="protein sequence ID" value="MBD8506066.1"/>
    <property type="molecule type" value="Genomic_DNA"/>
</dbReference>
<dbReference type="GO" id="GO:0005524">
    <property type="term" value="F:ATP binding"/>
    <property type="evidence" value="ECO:0007669"/>
    <property type="project" value="UniProtKB-KW"/>
</dbReference>
<proteinExistence type="predicted"/>
<sequence length="237" mass="25294">MTTTAITVDGLTVHRGKHPVLHSLGFTIPEGSVAGLLGPSGSGKTTLIRALVGVQIIKSGTITVLGDPAGSPSLRGTVRYVTQDASVYDDLTIAENVQYFASLYGCSSDDVAHAIDAVHLDHLPGSRLVRDLSGGQRTRVTLACALVGAPRILVLDEPTVGLDPVLREDLWTMFHQLADAGTTILVASHVMDEARRCDRLLFLRDGHLIADDTPAAIRRTTSQDDLEDAFLALAHRD</sequence>
<dbReference type="CDD" id="cd03230">
    <property type="entry name" value="ABC_DR_subfamily_A"/>
    <property type="match status" value="1"/>
</dbReference>
<dbReference type="PROSITE" id="PS50893">
    <property type="entry name" value="ABC_TRANSPORTER_2"/>
    <property type="match status" value="1"/>
</dbReference>